<keyword evidence="4" id="KW-0812">Transmembrane</keyword>
<keyword evidence="4" id="KW-0472">Membrane</keyword>
<evidence type="ECO:0000256" key="1">
    <source>
        <dbReference type="ARBA" id="ARBA00001917"/>
    </source>
</evidence>
<feature type="transmembrane region" description="Helical" evidence="4">
    <location>
        <begin position="12"/>
        <end position="31"/>
    </location>
</feature>
<feature type="domain" description="Flavodoxin-like" evidence="5">
    <location>
        <begin position="59"/>
        <end position="220"/>
    </location>
</feature>
<dbReference type="RefSeq" id="WP_217427560.1">
    <property type="nucleotide sequence ID" value="NZ_JABSNM010000014.1"/>
</dbReference>
<evidence type="ECO:0000256" key="3">
    <source>
        <dbReference type="ARBA" id="ARBA00022643"/>
    </source>
</evidence>
<evidence type="ECO:0000313" key="6">
    <source>
        <dbReference type="EMBL" id="NRT57253.1"/>
    </source>
</evidence>
<evidence type="ECO:0000256" key="2">
    <source>
        <dbReference type="ARBA" id="ARBA00022630"/>
    </source>
</evidence>
<keyword evidence="3" id="KW-0288">FMN</keyword>
<dbReference type="InterPro" id="IPR001226">
    <property type="entry name" value="Flavodoxin_CS"/>
</dbReference>
<evidence type="ECO:0000256" key="4">
    <source>
        <dbReference type="SAM" id="Phobius"/>
    </source>
</evidence>
<keyword evidence="7" id="KW-1185">Reference proteome</keyword>
<sequence length="231" mass="25468">MDLLKNMTLAHWLLVLVAVVGLVMLSLVVGVTTIEGRQARQVAGMGPYATPTQAARSRVAVVYFSRSGNTALAARHVAMRLDASLYALEVPQYALGVSGLAHSALDAKARRDDPAKLPDINPLTVDLKPFDTVWLGSPVWFYSPAPPIWAFVENNRFDGQHVVLFNTFNSNFGEDQIAAFKAKVLARGARSFEHRHVLRGRMTQQLSPEDMLKAIDLEWFDAKARVSDKAP</sequence>
<dbReference type="PROSITE" id="PS50902">
    <property type="entry name" value="FLAVODOXIN_LIKE"/>
    <property type="match status" value="1"/>
</dbReference>
<gene>
    <name evidence="6" type="ORF">HNQ01_003008</name>
</gene>
<dbReference type="PROSITE" id="PS00201">
    <property type="entry name" value="FLAVODOXIN"/>
    <property type="match status" value="1"/>
</dbReference>
<dbReference type="PANTHER" id="PTHR39201">
    <property type="entry name" value="EXPORTED PROTEIN-RELATED"/>
    <property type="match status" value="1"/>
</dbReference>
<accession>A0ABX2G4K8</accession>
<dbReference type="InterPro" id="IPR008254">
    <property type="entry name" value="Flavodoxin/NO_synth"/>
</dbReference>
<dbReference type="EMBL" id="JABSNM010000014">
    <property type="protein sequence ID" value="NRT57253.1"/>
    <property type="molecule type" value="Genomic_DNA"/>
</dbReference>
<keyword evidence="2" id="KW-0285">Flavoprotein</keyword>
<dbReference type="Proteomes" id="UP001516061">
    <property type="component" value="Unassembled WGS sequence"/>
</dbReference>
<comment type="caution">
    <text evidence="6">The sequence shown here is derived from an EMBL/GenBank/DDBJ whole genome shotgun (WGS) entry which is preliminary data.</text>
</comment>
<comment type="cofactor">
    <cofactor evidence="1">
        <name>FMN</name>
        <dbReference type="ChEBI" id="CHEBI:58210"/>
    </cofactor>
</comment>
<keyword evidence="4" id="KW-1133">Transmembrane helix</keyword>
<organism evidence="6 7">
    <name type="scientific">Sphaerotilus uruguayifluvii</name>
    <dbReference type="NCBI Taxonomy" id="2735897"/>
    <lineage>
        <taxon>Bacteria</taxon>
        <taxon>Pseudomonadati</taxon>
        <taxon>Pseudomonadota</taxon>
        <taxon>Betaproteobacteria</taxon>
        <taxon>Burkholderiales</taxon>
        <taxon>Sphaerotilaceae</taxon>
        <taxon>Sphaerotilus</taxon>
    </lineage>
</organism>
<protein>
    <submittedName>
        <fullName evidence="6">Flavodoxin</fullName>
    </submittedName>
</protein>
<dbReference type="PANTHER" id="PTHR39201:SF1">
    <property type="entry name" value="FLAVODOXIN-LIKE DOMAIN-CONTAINING PROTEIN"/>
    <property type="match status" value="1"/>
</dbReference>
<evidence type="ECO:0000259" key="5">
    <source>
        <dbReference type="PROSITE" id="PS50902"/>
    </source>
</evidence>
<name>A0ABX2G4K8_9BURK</name>
<evidence type="ECO:0000313" key="7">
    <source>
        <dbReference type="Proteomes" id="UP001516061"/>
    </source>
</evidence>
<reference evidence="6 7" key="1">
    <citation type="submission" date="2020-05" db="EMBL/GenBank/DDBJ databases">
        <title>Genomic Encyclopedia of Type Strains, Phase IV (KMG-V): Genome sequencing to study the core and pangenomes of soil and plant-associated prokaryotes.</title>
        <authorList>
            <person name="Whitman W."/>
        </authorList>
    </citation>
    <scope>NUCLEOTIDE SEQUENCE [LARGE SCALE GENOMIC DNA]</scope>
    <source>
        <strain evidence="6 7">C29</strain>
    </source>
</reference>
<dbReference type="Pfam" id="PF12682">
    <property type="entry name" value="Flavodoxin_4"/>
    <property type="match status" value="1"/>
</dbReference>
<proteinExistence type="predicted"/>